<dbReference type="AlphaFoldDB" id="A0AAV7II50"/>
<dbReference type="EMBL" id="JAHXZJ010001864">
    <property type="protein sequence ID" value="KAH0550823.1"/>
    <property type="molecule type" value="Genomic_DNA"/>
</dbReference>
<evidence type="ECO:0000313" key="1">
    <source>
        <dbReference type="EMBL" id="KAH0550823.1"/>
    </source>
</evidence>
<accession>A0AAV7II50</accession>
<proteinExistence type="predicted"/>
<protein>
    <submittedName>
        <fullName evidence="1">Uncharacterized protein</fullName>
    </submittedName>
</protein>
<keyword evidence="2" id="KW-1185">Reference proteome</keyword>
<comment type="caution">
    <text evidence="1">The sequence shown here is derived from an EMBL/GenBank/DDBJ whole genome shotgun (WGS) entry which is preliminary data.</text>
</comment>
<organism evidence="1 2">
    <name type="scientific">Cotesia glomerata</name>
    <name type="common">Lepidopteran parasitic wasp</name>
    <name type="synonym">Apanteles glomeratus</name>
    <dbReference type="NCBI Taxonomy" id="32391"/>
    <lineage>
        <taxon>Eukaryota</taxon>
        <taxon>Metazoa</taxon>
        <taxon>Ecdysozoa</taxon>
        <taxon>Arthropoda</taxon>
        <taxon>Hexapoda</taxon>
        <taxon>Insecta</taxon>
        <taxon>Pterygota</taxon>
        <taxon>Neoptera</taxon>
        <taxon>Endopterygota</taxon>
        <taxon>Hymenoptera</taxon>
        <taxon>Apocrita</taxon>
        <taxon>Ichneumonoidea</taxon>
        <taxon>Braconidae</taxon>
        <taxon>Microgastrinae</taxon>
        <taxon>Cotesia</taxon>
    </lineage>
</organism>
<dbReference type="Proteomes" id="UP000826195">
    <property type="component" value="Unassembled WGS sequence"/>
</dbReference>
<gene>
    <name evidence="1" type="ORF">KQX54_020921</name>
</gene>
<sequence length="97" mass="10962">MRHQTSSVRLGWYLPDNYPPVSETWNCCVSLANGKLKCREILIWTCPAGHAMERGGWNGPRKHREGGNTAEERPGNNVASWICCVRRQTKIDSGCYV</sequence>
<name>A0AAV7II50_COTGL</name>
<evidence type="ECO:0000313" key="2">
    <source>
        <dbReference type="Proteomes" id="UP000826195"/>
    </source>
</evidence>
<reference evidence="1 2" key="1">
    <citation type="journal article" date="2021" name="J. Hered.">
        <title>A chromosome-level genome assembly of the parasitoid wasp, Cotesia glomerata (Hymenoptera: Braconidae).</title>
        <authorList>
            <person name="Pinto B.J."/>
            <person name="Weis J.J."/>
            <person name="Gamble T."/>
            <person name="Ode P.J."/>
            <person name="Paul R."/>
            <person name="Zaspel J.M."/>
        </authorList>
    </citation>
    <scope>NUCLEOTIDE SEQUENCE [LARGE SCALE GENOMIC DNA]</scope>
    <source>
        <strain evidence="1">CgM1</strain>
    </source>
</reference>